<dbReference type="HOGENOM" id="CLU_003417_0_0_1"/>
<evidence type="ECO:0000256" key="2">
    <source>
        <dbReference type="SAM" id="MobiDB-lite"/>
    </source>
</evidence>
<feature type="compositionally biased region" description="Basic residues" evidence="2">
    <location>
        <begin position="548"/>
        <end position="562"/>
    </location>
</feature>
<dbReference type="PANTHER" id="PTHR12048">
    <property type="entry name" value="CCAAT-BINDING FACTOR-RELATED"/>
    <property type="match status" value="1"/>
</dbReference>
<protein>
    <submittedName>
        <fullName evidence="4">DEHA2G13860p</fullName>
    </submittedName>
</protein>
<comment type="similarity">
    <text evidence="1">Belongs to the CBF/MAK21 family.</text>
</comment>
<dbReference type="AlphaFoldDB" id="B5RUS6"/>
<feature type="compositionally biased region" description="Basic and acidic residues" evidence="2">
    <location>
        <begin position="35"/>
        <end position="90"/>
    </location>
</feature>
<feature type="compositionally biased region" description="Acidic residues" evidence="2">
    <location>
        <begin position="108"/>
        <end position="117"/>
    </location>
</feature>
<feature type="region of interest" description="Disordered" evidence="2">
    <location>
        <begin position="1"/>
        <end position="125"/>
    </location>
</feature>
<dbReference type="VEuPathDB" id="FungiDB:DEHA2G13860g"/>
<feature type="compositionally biased region" description="Acidic residues" evidence="2">
    <location>
        <begin position="894"/>
        <end position="908"/>
    </location>
</feature>
<dbReference type="FunCoup" id="B5RUS6">
    <property type="interactions" value="1060"/>
</dbReference>
<feature type="domain" description="CCAAT-binding factor" evidence="3">
    <location>
        <begin position="623"/>
        <end position="784"/>
    </location>
</feature>
<dbReference type="GeneID" id="8999208"/>
<evidence type="ECO:0000256" key="1">
    <source>
        <dbReference type="ARBA" id="ARBA00007797"/>
    </source>
</evidence>
<name>B5RUS6_DEBHA</name>
<feature type="compositionally biased region" description="Basic and acidic residues" evidence="2">
    <location>
        <begin position="197"/>
        <end position="227"/>
    </location>
</feature>
<feature type="compositionally biased region" description="Acidic residues" evidence="2">
    <location>
        <begin position="973"/>
        <end position="995"/>
    </location>
</feature>
<evidence type="ECO:0000313" key="4">
    <source>
        <dbReference type="EMBL" id="CAR65970.1"/>
    </source>
</evidence>
<dbReference type="Pfam" id="PF03914">
    <property type="entry name" value="CBF"/>
    <property type="match status" value="1"/>
</dbReference>
<sequence>MDGSKLSLASLKDKISSKMNLSNKSNEKPKKKGNKKPDQKESAKPKENKRPEHKEHKPKETKPISKDQNKPKQNTNDEEKTEEELLREEAFALGATEEDLALLKGIEEGEDSEQEFDGDSKSIDKTFSTDLSQFMKGIGLGKGEAVVVDDVEDVPELVDEEEEEEEDDQEEQEEEEEEDEKEEESSESSSDESESEIQEKEMNKKELANKSKESAKDKSRKDQDKITDFSSVNSTNLTVPNRTDWYNTPLERIDEPEKLDRFGIERCYERAKTVIEKDNKTYLEEFTSNNSQKKFLSQILADGTLNDKISALTLLIQEAPLHNMKAFDTLLGYCSKKSRTAALQSINALKDLLLNGVLPDRKLVAFNKQPLTRNLSDVQLAIYYFEDYLKKSYFKLISTLEVLSHDPIIHVRMNVVSHLFDLIKAKPEQEANLLRLGVNKLGDIDNKVSSKTSYQILQLEQTHPAMKKVITDSVVDIIFKSNSDYHAQYYSIVTLNQTILTRREDDLANTLIKTYFALFEKILVETDHNNAETNKDDKALGKSEKGRKNNRKNFKKGKKGGKSVKNQEKSENEIIEDKNTRLFSALLTGLNRAFPFSNLPNETYQKHLDTLFKITHSSNFNTSIQALVLVNHIITSQKLDSDRYYRTLYESLLDPRLVTTSKQGIYLNLLYKSLKNDTENIPRVLAFVKRILQISSHWLHVGAITGMLFLLMQLSKTYPQIQDLSIDIASRPDEEDTENDVANTKDSVYDSRKRDPKFANADKSSLWEIGQFLTHYHPTVAIYAASLLDGNDQPKPDLGLFTLSHFLDRFVYRNSKSKPMTKGSSIMQPLGGAHTGSLLVKATNVANTDIPANTENWLNKKVENIQPDEKFFHQYFTTKISKLKNKESKKQAEDEVENEEEAEAMQDDEIWKALVKSRPEVEDASDEDDFSDFDADDFSDMSDAETAEVEGEDNAPEDEEEEIEELPQTAAADESDEEEESEMFAINGEDEYDSDEAPKMLGEDNLSSAESEPEADQDSKKRKASDENSAKSKRSKLKSLPIFASADDYSQYLDSEDEDYS</sequence>
<dbReference type="eggNOG" id="KOG2038">
    <property type="taxonomic scope" value="Eukaryota"/>
</dbReference>
<dbReference type="InParanoid" id="B5RUS6"/>
<dbReference type="GO" id="GO:0000027">
    <property type="term" value="P:ribosomal large subunit assembly"/>
    <property type="evidence" value="ECO:0007669"/>
    <property type="project" value="EnsemblFungi"/>
</dbReference>
<feature type="region of interest" description="Disordered" evidence="2">
    <location>
        <begin position="532"/>
        <end position="571"/>
    </location>
</feature>
<dbReference type="GO" id="GO:0005730">
    <property type="term" value="C:nucleolus"/>
    <property type="evidence" value="ECO:0007669"/>
    <property type="project" value="EnsemblFungi"/>
</dbReference>
<feature type="compositionally biased region" description="Acidic residues" evidence="2">
    <location>
        <begin position="922"/>
        <end position="965"/>
    </location>
</feature>
<dbReference type="InterPro" id="IPR040155">
    <property type="entry name" value="CEBPZ/Mak21-like"/>
</dbReference>
<dbReference type="EMBL" id="CR382139">
    <property type="protein sequence ID" value="CAR65970.1"/>
    <property type="molecule type" value="Genomic_DNA"/>
</dbReference>
<dbReference type="Proteomes" id="UP000000599">
    <property type="component" value="Chromosome G"/>
</dbReference>
<dbReference type="RefSeq" id="XP_002770636.1">
    <property type="nucleotide sequence ID" value="XM_002770590.1"/>
</dbReference>
<reference evidence="4 5" key="1">
    <citation type="journal article" date="2004" name="Nature">
        <title>Genome evolution in yeasts.</title>
        <authorList>
            <consortium name="Genolevures"/>
            <person name="Dujon B."/>
            <person name="Sherman D."/>
            <person name="Fischer G."/>
            <person name="Durrens P."/>
            <person name="Casaregola S."/>
            <person name="Lafontaine I."/>
            <person name="de Montigny J."/>
            <person name="Marck C."/>
            <person name="Neuveglise C."/>
            <person name="Talla E."/>
            <person name="Goffard N."/>
            <person name="Frangeul L."/>
            <person name="Aigle M."/>
            <person name="Anthouard V."/>
            <person name="Babour A."/>
            <person name="Barbe V."/>
            <person name="Barnay S."/>
            <person name="Blanchin S."/>
            <person name="Beckerich J.M."/>
            <person name="Beyne E."/>
            <person name="Bleykasten C."/>
            <person name="Boisrame A."/>
            <person name="Boyer J."/>
            <person name="Cattolico L."/>
            <person name="Confanioleri F."/>
            <person name="de Daruvar A."/>
            <person name="Despons L."/>
            <person name="Fabre E."/>
            <person name="Fairhead C."/>
            <person name="Ferry-Dumazet H."/>
            <person name="Groppi A."/>
            <person name="Hantraye F."/>
            <person name="Hennequin C."/>
            <person name="Jauniaux N."/>
            <person name="Joyet P."/>
            <person name="Kachouri R."/>
            <person name="Kerrest A."/>
            <person name="Koszul R."/>
            <person name="Lemaire M."/>
            <person name="Lesur I."/>
            <person name="Ma L."/>
            <person name="Muller H."/>
            <person name="Nicaud J.M."/>
            <person name="Nikolski M."/>
            <person name="Oztas S."/>
            <person name="Ozier-Kalogeropoulos O."/>
            <person name="Pellenz S."/>
            <person name="Potier S."/>
            <person name="Richard G.F."/>
            <person name="Straub M.L."/>
            <person name="Suleau A."/>
            <person name="Swennene D."/>
            <person name="Tekaia F."/>
            <person name="Wesolowski-Louvel M."/>
            <person name="Westhof E."/>
            <person name="Wirth B."/>
            <person name="Zeniou-Meyer M."/>
            <person name="Zivanovic I."/>
            <person name="Bolotin-Fukuhara M."/>
            <person name="Thierry A."/>
            <person name="Bouchier C."/>
            <person name="Caudron B."/>
            <person name="Scarpelli C."/>
            <person name="Gaillardin C."/>
            <person name="Weissenbach J."/>
            <person name="Wincker P."/>
            <person name="Souciet J.L."/>
        </authorList>
    </citation>
    <scope>NUCLEOTIDE SEQUENCE [LARGE SCALE GENOMIC DNA]</scope>
    <source>
        <strain evidence="5">ATCC 36239 / CBS 767 / BCRC 21394 / JCM 1990 / NBRC 0083 / IGC 2968</strain>
    </source>
</reference>
<dbReference type="InterPro" id="IPR016024">
    <property type="entry name" value="ARM-type_fold"/>
</dbReference>
<feature type="compositionally biased region" description="Basic and acidic residues" evidence="2">
    <location>
        <begin position="884"/>
        <end position="893"/>
    </location>
</feature>
<dbReference type="OMA" id="EIWCNDE"/>
<evidence type="ECO:0000313" key="5">
    <source>
        <dbReference type="Proteomes" id="UP000000599"/>
    </source>
</evidence>
<accession>B5RUS6</accession>
<gene>
    <name evidence="4" type="ordered locus">DEHA2G13860g</name>
</gene>
<evidence type="ECO:0000259" key="3">
    <source>
        <dbReference type="Pfam" id="PF03914"/>
    </source>
</evidence>
<dbReference type="GO" id="GO:0042802">
    <property type="term" value="F:identical protein binding"/>
    <property type="evidence" value="ECO:0007669"/>
    <property type="project" value="EnsemblFungi"/>
</dbReference>
<feature type="compositionally biased region" description="Basic and acidic residues" evidence="2">
    <location>
        <begin position="532"/>
        <end position="547"/>
    </location>
</feature>
<dbReference type="SUPFAM" id="SSF48371">
    <property type="entry name" value="ARM repeat"/>
    <property type="match status" value="1"/>
</dbReference>
<dbReference type="PANTHER" id="PTHR12048:SF0">
    <property type="entry name" value="CCAAT_ENHANCER-BINDING PROTEIN ZETA"/>
    <property type="match status" value="1"/>
</dbReference>
<dbReference type="InterPro" id="IPR005612">
    <property type="entry name" value="CCAAT-binding_factor"/>
</dbReference>
<keyword evidence="5" id="KW-1185">Reference proteome</keyword>
<feature type="region of interest" description="Disordered" evidence="2">
    <location>
        <begin position="883"/>
        <end position="1061"/>
    </location>
</feature>
<dbReference type="OrthoDB" id="28947at2759"/>
<proteinExistence type="inferred from homology"/>
<organism evidence="4 5">
    <name type="scientific">Debaryomyces hansenii (strain ATCC 36239 / CBS 767 / BCRC 21394 / JCM 1990 / NBRC 0083 / IGC 2968)</name>
    <name type="common">Yeast</name>
    <name type="synonym">Torulaspora hansenii</name>
    <dbReference type="NCBI Taxonomy" id="284592"/>
    <lineage>
        <taxon>Eukaryota</taxon>
        <taxon>Fungi</taxon>
        <taxon>Dikarya</taxon>
        <taxon>Ascomycota</taxon>
        <taxon>Saccharomycotina</taxon>
        <taxon>Pichiomycetes</taxon>
        <taxon>Debaryomycetaceae</taxon>
        <taxon>Debaryomyces</taxon>
    </lineage>
</organism>
<dbReference type="GO" id="GO:0030690">
    <property type="term" value="C:Noc1p-Noc2p complex"/>
    <property type="evidence" value="ECO:0007669"/>
    <property type="project" value="EnsemblFungi"/>
</dbReference>
<feature type="region of interest" description="Disordered" evidence="2">
    <location>
        <begin position="142"/>
        <end position="227"/>
    </location>
</feature>
<dbReference type="STRING" id="284592.B5RUS6"/>
<dbReference type="KEGG" id="dha:DEHA2G13860g"/>
<feature type="compositionally biased region" description="Acidic residues" evidence="2">
    <location>
        <begin position="147"/>
        <end position="196"/>
    </location>
</feature>